<comment type="caution">
    <text evidence="11">The sequence shown here is derived from an EMBL/GenBank/DDBJ whole genome shotgun (WGS) entry which is preliminary data.</text>
</comment>
<feature type="domain" description="Gram-positive pilin subunit D1 N-terminal" evidence="9">
    <location>
        <begin position="35"/>
        <end position="190"/>
    </location>
</feature>
<evidence type="ECO:0000259" key="10">
    <source>
        <dbReference type="Pfam" id="PF17802"/>
    </source>
</evidence>
<feature type="region of interest" description="Disordered" evidence="5">
    <location>
        <begin position="368"/>
        <end position="387"/>
    </location>
</feature>
<keyword evidence="6" id="KW-0812">Transmembrane</keyword>
<dbReference type="Pfam" id="PF00746">
    <property type="entry name" value="Gram_pos_anchor"/>
    <property type="match status" value="1"/>
</dbReference>
<keyword evidence="12" id="KW-1185">Reference proteome</keyword>
<name>A0ABU3F643_9ENTE</name>
<dbReference type="Gene3D" id="2.60.40.740">
    <property type="match status" value="1"/>
</dbReference>
<evidence type="ECO:0000256" key="3">
    <source>
        <dbReference type="ARBA" id="ARBA00022729"/>
    </source>
</evidence>
<organism evidence="11 12">
    <name type="scientific">Enterococcus hulanensis</name>
    <dbReference type="NCBI Taxonomy" id="2559929"/>
    <lineage>
        <taxon>Bacteria</taxon>
        <taxon>Bacillati</taxon>
        <taxon>Bacillota</taxon>
        <taxon>Bacilli</taxon>
        <taxon>Lactobacillales</taxon>
        <taxon>Enterococcaceae</taxon>
        <taxon>Enterococcus</taxon>
    </lineage>
</organism>
<keyword evidence="6" id="KW-1133">Transmembrane helix</keyword>
<evidence type="ECO:0000256" key="2">
    <source>
        <dbReference type="ARBA" id="ARBA00022525"/>
    </source>
</evidence>
<dbReference type="NCBIfam" id="NF033902">
    <property type="entry name" value="iso_D2_wall_anc"/>
    <property type="match status" value="1"/>
</dbReference>
<evidence type="ECO:0000313" key="11">
    <source>
        <dbReference type="EMBL" id="MDT2601606.1"/>
    </source>
</evidence>
<evidence type="ECO:0000256" key="7">
    <source>
        <dbReference type="SAM" id="SignalP"/>
    </source>
</evidence>
<keyword evidence="2" id="KW-0964">Secreted</keyword>
<keyword evidence="1" id="KW-0134">Cell wall</keyword>
<sequence length="541" mass="59950">MKRKRIVNMVTAIIWLLPLIAGAFGFGNAAQAAEEKVNVTLHKKKMDQFPTHDVENTGEEMDEFNQYEGLPGITFEAWDITADFYEKLNGIVDQNASDAEYATAVKGLMKSFKLEEATKAQSKGSDVTNEAGIVTFSGLDKRTAEGIYKVYLFEEKAADGVEGSSFPLILILPVVKDDVENTDIHLYPKNKVKGDIGKELVDETGAPLTGENRYDFEVGQKIYYHASFTIPNQIGEILNQDGAEQTRYSQLQFKDEVSKEGVKFEGIDRISIGDAATNIKDTFLSHGTVKYTNTVPKYTGLAGFDIQMNLNKAKSSENAEDFQKSKTTAEYLKDFGGKTLHIYYAVSFTDETPVDVDINNKFSVEMTHDGDQKDSAEHTPTSPITTGGKKFMKHEAGKENQALDGAKFVVIKKENEKFYYYTNAGDQVKWVEVKADEDYAGATYFVSKNGGHLQVSGLAFGTYYLREIEAPNGFQLLTEDKEFEVSNGSFDENEQLKIANVSKGGFLPSTGGKGIIAFLIVGLALMLGAFIKYRRLQQTTV</sequence>
<gene>
    <name evidence="11" type="ORF">P7D85_17645</name>
</gene>
<protein>
    <submittedName>
        <fullName evidence="11">SpaH/EbpB family LPXTG-anchored major pilin</fullName>
    </submittedName>
</protein>
<evidence type="ECO:0000259" key="8">
    <source>
        <dbReference type="Pfam" id="PF00746"/>
    </source>
</evidence>
<feature type="signal peptide" evidence="7">
    <location>
        <begin position="1"/>
        <end position="32"/>
    </location>
</feature>
<feature type="compositionally biased region" description="Basic and acidic residues" evidence="5">
    <location>
        <begin position="368"/>
        <end position="377"/>
    </location>
</feature>
<dbReference type="RefSeq" id="WP_311822173.1">
    <property type="nucleotide sequence ID" value="NZ_JARPYF010000011.1"/>
</dbReference>
<keyword evidence="3 7" id="KW-0732">Signal</keyword>
<evidence type="ECO:0000256" key="4">
    <source>
        <dbReference type="ARBA" id="ARBA00023088"/>
    </source>
</evidence>
<dbReference type="InterPro" id="IPR041033">
    <property type="entry name" value="SpaA_PFL_dom_1"/>
</dbReference>
<dbReference type="Pfam" id="PF16555">
    <property type="entry name" value="GramPos_pilinD1"/>
    <property type="match status" value="1"/>
</dbReference>
<dbReference type="Proteomes" id="UP001252875">
    <property type="component" value="Unassembled WGS sequence"/>
</dbReference>
<feature type="transmembrane region" description="Helical" evidence="6">
    <location>
        <begin position="515"/>
        <end position="533"/>
    </location>
</feature>
<dbReference type="Gene3D" id="2.60.40.10">
    <property type="entry name" value="Immunoglobulins"/>
    <property type="match status" value="2"/>
</dbReference>
<evidence type="ECO:0000256" key="6">
    <source>
        <dbReference type="SAM" id="Phobius"/>
    </source>
</evidence>
<dbReference type="NCBIfam" id="TIGR01167">
    <property type="entry name" value="LPXTG_anchor"/>
    <property type="match status" value="1"/>
</dbReference>
<keyword evidence="4" id="KW-0572">Peptidoglycan-anchor</keyword>
<dbReference type="InterPro" id="IPR019931">
    <property type="entry name" value="LPXTG_anchor"/>
</dbReference>
<evidence type="ECO:0000256" key="1">
    <source>
        <dbReference type="ARBA" id="ARBA00022512"/>
    </source>
</evidence>
<dbReference type="Pfam" id="PF17802">
    <property type="entry name" value="SpaA"/>
    <property type="match status" value="1"/>
</dbReference>
<evidence type="ECO:0000259" key="9">
    <source>
        <dbReference type="Pfam" id="PF16555"/>
    </source>
</evidence>
<accession>A0ABU3F643</accession>
<evidence type="ECO:0000313" key="12">
    <source>
        <dbReference type="Proteomes" id="UP001252875"/>
    </source>
</evidence>
<feature type="chain" id="PRO_5045331906" evidence="7">
    <location>
        <begin position="33"/>
        <end position="541"/>
    </location>
</feature>
<feature type="domain" description="SpaA-like prealbumin fold" evidence="10">
    <location>
        <begin position="398"/>
        <end position="489"/>
    </location>
</feature>
<dbReference type="EMBL" id="JARPYI010000012">
    <property type="protein sequence ID" value="MDT2601606.1"/>
    <property type="molecule type" value="Genomic_DNA"/>
</dbReference>
<reference evidence="11 12" key="1">
    <citation type="submission" date="2023-03" db="EMBL/GenBank/DDBJ databases">
        <authorList>
            <person name="Shen W."/>
            <person name="Cai J."/>
        </authorList>
    </citation>
    <scope>NUCLEOTIDE SEQUENCE [LARGE SCALE GENOMIC DNA]</scope>
    <source>
        <strain evidence="11 12">D6-4</strain>
    </source>
</reference>
<dbReference type="InterPro" id="IPR048052">
    <property type="entry name" value="FM1-like"/>
</dbReference>
<proteinExistence type="predicted"/>
<dbReference type="InterPro" id="IPR032364">
    <property type="entry name" value="GramPos_pilinD1_N"/>
</dbReference>
<keyword evidence="6" id="KW-0472">Membrane</keyword>
<evidence type="ECO:0000256" key="5">
    <source>
        <dbReference type="SAM" id="MobiDB-lite"/>
    </source>
</evidence>
<feature type="domain" description="Gram-positive cocci surface proteins LPxTG" evidence="8">
    <location>
        <begin position="502"/>
        <end position="530"/>
    </location>
</feature>
<dbReference type="InterPro" id="IPR013783">
    <property type="entry name" value="Ig-like_fold"/>
</dbReference>